<dbReference type="EMBL" id="JAUKUD010000007">
    <property type="protein sequence ID" value="KAK0738349.1"/>
    <property type="molecule type" value="Genomic_DNA"/>
</dbReference>
<comment type="caution">
    <text evidence="1">The sequence shown here is derived from an EMBL/GenBank/DDBJ whole genome shotgun (WGS) entry which is preliminary data.</text>
</comment>
<sequence length="87" mass="9836">MRPLRWTDNGNSLMDHISAIRALLYSTASRNGFRLTHSTARSSSRNAEMRSRGSVSRYMVTGFRTPPSSRCGTTNWPCRSGTGFHRR</sequence>
<dbReference type="Proteomes" id="UP001172155">
    <property type="component" value="Unassembled WGS sequence"/>
</dbReference>
<proteinExistence type="predicted"/>
<gene>
    <name evidence="1" type="ORF">B0T18DRAFT_244626</name>
</gene>
<name>A0AA40EEC6_9PEZI</name>
<protein>
    <submittedName>
        <fullName evidence="1">Uncharacterized protein</fullName>
    </submittedName>
</protein>
<dbReference type="AlphaFoldDB" id="A0AA40EEC6"/>
<organism evidence="1 2">
    <name type="scientific">Schizothecium vesticola</name>
    <dbReference type="NCBI Taxonomy" id="314040"/>
    <lineage>
        <taxon>Eukaryota</taxon>
        <taxon>Fungi</taxon>
        <taxon>Dikarya</taxon>
        <taxon>Ascomycota</taxon>
        <taxon>Pezizomycotina</taxon>
        <taxon>Sordariomycetes</taxon>
        <taxon>Sordariomycetidae</taxon>
        <taxon>Sordariales</taxon>
        <taxon>Schizotheciaceae</taxon>
        <taxon>Schizothecium</taxon>
    </lineage>
</organism>
<accession>A0AA40EEC6</accession>
<keyword evidence="2" id="KW-1185">Reference proteome</keyword>
<evidence type="ECO:0000313" key="2">
    <source>
        <dbReference type="Proteomes" id="UP001172155"/>
    </source>
</evidence>
<evidence type="ECO:0000313" key="1">
    <source>
        <dbReference type="EMBL" id="KAK0738349.1"/>
    </source>
</evidence>
<reference evidence="1" key="1">
    <citation type="submission" date="2023-06" db="EMBL/GenBank/DDBJ databases">
        <title>Genome-scale phylogeny and comparative genomics of the fungal order Sordariales.</title>
        <authorList>
            <consortium name="Lawrence Berkeley National Laboratory"/>
            <person name="Hensen N."/>
            <person name="Bonometti L."/>
            <person name="Westerberg I."/>
            <person name="Brannstrom I.O."/>
            <person name="Guillou S."/>
            <person name="Cros-Aarteil S."/>
            <person name="Calhoun S."/>
            <person name="Haridas S."/>
            <person name="Kuo A."/>
            <person name="Mondo S."/>
            <person name="Pangilinan J."/>
            <person name="Riley R."/>
            <person name="LaButti K."/>
            <person name="Andreopoulos B."/>
            <person name="Lipzen A."/>
            <person name="Chen C."/>
            <person name="Yanf M."/>
            <person name="Daum C."/>
            <person name="Ng V."/>
            <person name="Clum A."/>
            <person name="Steindorff A."/>
            <person name="Ohm R."/>
            <person name="Martin F."/>
            <person name="Silar P."/>
            <person name="Natvig D."/>
            <person name="Lalanne C."/>
            <person name="Gautier V."/>
            <person name="Ament-velasquez S.L."/>
            <person name="Kruys A."/>
            <person name="Hutchinson M.I."/>
            <person name="Powell A.J."/>
            <person name="Barry K."/>
            <person name="Miller A.N."/>
            <person name="Grigoriev I.V."/>
            <person name="Debuchy R."/>
            <person name="Gladieux P."/>
            <person name="Thoren M.H."/>
            <person name="Johannesson H."/>
        </authorList>
    </citation>
    <scope>NUCLEOTIDE SEQUENCE</scope>
    <source>
        <strain evidence="1">SMH3187-1</strain>
    </source>
</reference>